<evidence type="ECO:0000313" key="3">
    <source>
        <dbReference type="Proteomes" id="UP000596660"/>
    </source>
</evidence>
<evidence type="ECO:0000313" key="2">
    <source>
        <dbReference type="EnsemblPlants" id="AUR62038777-RA:cds"/>
    </source>
</evidence>
<keyword evidence="3" id="KW-1185">Reference proteome</keyword>
<sequence length="156" mass="17646">MFKILLILDGEDEESLRFIDLAFTISLSAIAPLILRLSPDSALLNGRIINEGHSRKCCKIRKELAKRRLKSVAALENQGMRILYGPREYSYCTNVVKGLPNYRCYRDPEANLVRPKEPEDVPMEDKNLTGDGDSNSDDFSNDSAGSDYSKKILYRV</sequence>
<proteinExistence type="predicted"/>
<dbReference type="Proteomes" id="UP000596660">
    <property type="component" value="Unplaced"/>
</dbReference>
<feature type="region of interest" description="Disordered" evidence="1">
    <location>
        <begin position="113"/>
        <end position="156"/>
    </location>
</feature>
<dbReference type="EnsemblPlants" id="AUR62038777-RA">
    <property type="protein sequence ID" value="AUR62038777-RA:cds"/>
    <property type="gene ID" value="AUR62038777"/>
</dbReference>
<feature type="compositionally biased region" description="Basic and acidic residues" evidence="1">
    <location>
        <begin position="113"/>
        <end position="128"/>
    </location>
</feature>
<reference evidence="2" key="2">
    <citation type="submission" date="2021-03" db="UniProtKB">
        <authorList>
            <consortium name="EnsemblPlants"/>
        </authorList>
    </citation>
    <scope>IDENTIFICATION</scope>
</reference>
<protein>
    <submittedName>
        <fullName evidence="2">Uncharacterized protein</fullName>
    </submittedName>
</protein>
<dbReference type="AlphaFoldDB" id="A0A803N1E3"/>
<evidence type="ECO:0000256" key="1">
    <source>
        <dbReference type="SAM" id="MobiDB-lite"/>
    </source>
</evidence>
<dbReference type="Gramene" id="AUR62038777-RA">
    <property type="protein sequence ID" value="AUR62038777-RA:cds"/>
    <property type="gene ID" value="AUR62038777"/>
</dbReference>
<name>A0A803N1E3_CHEQI</name>
<accession>A0A803N1E3</accession>
<reference evidence="2" key="1">
    <citation type="journal article" date="2017" name="Nature">
        <title>The genome of Chenopodium quinoa.</title>
        <authorList>
            <person name="Jarvis D.E."/>
            <person name="Ho Y.S."/>
            <person name="Lightfoot D.J."/>
            <person name="Schmoeckel S.M."/>
            <person name="Li B."/>
            <person name="Borm T.J.A."/>
            <person name="Ohyanagi H."/>
            <person name="Mineta K."/>
            <person name="Michell C.T."/>
            <person name="Saber N."/>
            <person name="Kharbatia N.M."/>
            <person name="Rupper R.R."/>
            <person name="Sharp A.R."/>
            <person name="Dally N."/>
            <person name="Boughton B.A."/>
            <person name="Woo Y.H."/>
            <person name="Gao G."/>
            <person name="Schijlen E.G.W.M."/>
            <person name="Guo X."/>
            <person name="Momin A.A."/>
            <person name="Negrao S."/>
            <person name="Al-Babili S."/>
            <person name="Gehring C."/>
            <person name="Roessner U."/>
            <person name="Jung C."/>
            <person name="Murphy K."/>
            <person name="Arold S.T."/>
            <person name="Gojobori T."/>
            <person name="van der Linden C.G."/>
            <person name="van Loo E.N."/>
            <person name="Jellen E.N."/>
            <person name="Maughan P.J."/>
            <person name="Tester M."/>
        </authorList>
    </citation>
    <scope>NUCLEOTIDE SEQUENCE [LARGE SCALE GENOMIC DNA]</scope>
    <source>
        <strain evidence="2">cv. PI 614886</strain>
    </source>
</reference>
<organism evidence="2 3">
    <name type="scientific">Chenopodium quinoa</name>
    <name type="common">Quinoa</name>
    <dbReference type="NCBI Taxonomy" id="63459"/>
    <lineage>
        <taxon>Eukaryota</taxon>
        <taxon>Viridiplantae</taxon>
        <taxon>Streptophyta</taxon>
        <taxon>Embryophyta</taxon>
        <taxon>Tracheophyta</taxon>
        <taxon>Spermatophyta</taxon>
        <taxon>Magnoliopsida</taxon>
        <taxon>eudicotyledons</taxon>
        <taxon>Gunneridae</taxon>
        <taxon>Pentapetalae</taxon>
        <taxon>Caryophyllales</taxon>
        <taxon>Chenopodiaceae</taxon>
        <taxon>Chenopodioideae</taxon>
        <taxon>Atripliceae</taxon>
        <taxon>Chenopodium</taxon>
    </lineage>
</organism>